<dbReference type="AlphaFoldDB" id="A0A0F3QA29"/>
<keyword evidence="9" id="KW-1185">Reference proteome</keyword>
<dbReference type="Gene3D" id="3.40.140.10">
    <property type="entry name" value="Cytidine Deaminase, domain 2"/>
    <property type="match status" value="1"/>
</dbReference>
<keyword evidence="1" id="KW-0645">Protease</keyword>
<accession>A0A0F3QA29</accession>
<evidence type="ECO:0000256" key="1">
    <source>
        <dbReference type="ARBA" id="ARBA00022670"/>
    </source>
</evidence>
<keyword evidence="5" id="KW-0482">Metalloprotease</keyword>
<organism evidence="8 9">
    <name type="scientific">Rickettsia bellii str. RML An4</name>
    <dbReference type="NCBI Taxonomy" id="1359193"/>
    <lineage>
        <taxon>Bacteria</taxon>
        <taxon>Pseudomonadati</taxon>
        <taxon>Pseudomonadota</taxon>
        <taxon>Alphaproteobacteria</taxon>
        <taxon>Rickettsiales</taxon>
        <taxon>Rickettsiaceae</taxon>
        <taxon>Rickettsieae</taxon>
        <taxon>Rickettsia</taxon>
        <taxon>belli group</taxon>
    </lineage>
</organism>
<dbReference type="NCBIfam" id="TIGR00608">
    <property type="entry name" value="radc"/>
    <property type="match status" value="1"/>
</dbReference>
<dbReference type="SUPFAM" id="SSF47781">
    <property type="entry name" value="RuvA domain 2-like"/>
    <property type="match status" value="1"/>
</dbReference>
<protein>
    <submittedName>
        <fullName evidence="8">DNA repair RadC family protein</fullName>
    </submittedName>
</protein>
<dbReference type="GO" id="GO:0006508">
    <property type="term" value="P:proteolysis"/>
    <property type="evidence" value="ECO:0007669"/>
    <property type="project" value="UniProtKB-KW"/>
</dbReference>
<dbReference type="InterPro" id="IPR001405">
    <property type="entry name" value="UPF0758"/>
</dbReference>
<evidence type="ECO:0000259" key="7">
    <source>
        <dbReference type="PROSITE" id="PS50249"/>
    </source>
</evidence>
<dbReference type="CDD" id="cd08071">
    <property type="entry name" value="MPN_DUF2466"/>
    <property type="match status" value="1"/>
</dbReference>
<dbReference type="GO" id="GO:0008237">
    <property type="term" value="F:metallopeptidase activity"/>
    <property type="evidence" value="ECO:0007669"/>
    <property type="project" value="UniProtKB-KW"/>
</dbReference>
<dbReference type="PROSITE" id="PS01302">
    <property type="entry name" value="UPF0758"/>
    <property type="match status" value="1"/>
</dbReference>
<dbReference type="Pfam" id="PF20582">
    <property type="entry name" value="UPF0758_N"/>
    <property type="match status" value="1"/>
</dbReference>
<evidence type="ECO:0000256" key="6">
    <source>
        <dbReference type="RuleBase" id="RU003797"/>
    </source>
</evidence>
<dbReference type="PANTHER" id="PTHR30471">
    <property type="entry name" value="DNA REPAIR PROTEIN RADC"/>
    <property type="match status" value="1"/>
</dbReference>
<dbReference type="NCBIfam" id="NF000642">
    <property type="entry name" value="PRK00024.1"/>
    <property type="match status" value="1"/>
</dbReference>
<gene>
    <name evidence="8" type="ORF">RBEAN4_0033</name>
</gene>
<evidence type="ECO:0000256" key="5">
    <source>
        <dbReference type="ARBA" id="ARBA00023049"/>
    </source>
</evidence>
<keyword evidence="3" id="KW-0378">Hydrolase</keyword>
<name>A0A0F3QA29_RICBE</name>
<feature type="domain" description="MPN" evidence="7">
    <location>
        <begin position="127"/>
        <end position="249"/>
    </location>
</feature>
<dbReference type="PATRIC" id="fig|1359193.3.peg.32"/>
<dbReference type="EMBL" id="LAOI01000001">
    <property type="protein sequence ID" value="KJV89067.1"/>
    <property type="molecule type" value="Genomic_DNA"/>
</dbReference>
<evidence type="ECO:0000256" key="2">
    <source>
        <dbReference type="ARBA" id="ARBA00022723"/>
    </source>
</evidence>
<evidence type="ECO:0000313" key="9">
    <source>
        <dbReference type="Proteomes" id="UP000033661"/>
    </source>
</evidence>
<dbReference type="PANTHER" id="PTHR30471:SF3">
    <property type="entry name" value="UPF0758 PROTEIN YEES-RELATED"/>
    <property type="match status" value="1"/>
</dbReference>
<dbReference type="RefSeq" id="WP_012152214.1">
    <property type="nucleotide sequence ID" value="NZ_LAOI01000001.1"/>
</dbReference>
<comment type="similarity">
    <text evidence="6">Belongs to the UPF0758 family.</text>
</comment>
<reference evidence="8 9" key="1">
    <citation type="submission" date="2015-02" db="EMBL/GenBank/DDBJ databases">
        <title>Genome Sequencing of Rickettsiales.</title>
        <authorList>
            <person name="Daugherty S.C."/>
            <person name="Su Q."/>
            <person name="Abolude K."/>
            <person name="Beier-Sexton M."/>
            <person name="Carlyon J.A."/>
            <person name="Carter R."/>
            <person name="Day N.P."/>
            <person name="Dumler S.J."/>
            <person name="Dyachenko V."/>
            <person name="Godinez A."/>
            <person name="Kurtti T.J."/>
            <person name="Lichay M."/>
            <person name="Mullins K.E."/>
            <person name="Ott S."/>
            <person name="Pappas-Brown V."/>
            <person name="Paris D.H."/>
            <person name="Patel P."/>
            <person name="Richards A.L."/>
            <person name="Sadzewicz L."/>
            <person name="Sears K."/>
            <person name="Seidman D."/>
            <person name="Sengamalay N."/>
            <person name="Stenos J."/>
            <person name="Tallon L.J."/>
            <person name="Vincent G."/>
            <person name="Fraser C.M."/>
            <person name="Munderloh U."/>
            <person name="Dunning-Hotopp J.C."/>
        </authorList>
    </citation>
    <scope>NUCLEOTIDE SEQUENCE [LARGE SCALE GENOMIC DNA]</scope>
    <source>
        <strain evidence="8 9">RML An4</strain>
    </source>
</reference>
<dbReference type="GO" id="GO:0046872">
    <property type="term" value="F:metal ion binding"/>
    <property type="evidence" value="ECO:0007669"/>
    <property type="project" value="UniProtKB-KW"/>
</dbReference>
<keyword evidence="4" id="KW-0862">Zinc</keyword>
<proteinExistence type="inferred from homology"/>
<evidence type="ECO:0000313" key="8">
    <source>
        <dbReference type="EMBL" id="KJV89067.1"/>
    </source>
</evidence>
<dbReference type="InterPro" id="IPR020891">
    <property type="entry name" value="UPF0758_CS"/>
</dbReference>
<dbReference type="Pfam" id="PF04002">
    <property type="entry name" value="RadC"/>
    <property type="match status" value="1"/>
</dbReference>
<keyword evidence="2" id="KW-0479">Metal-binding</keyword>
<dbReference type="Proteomes" id="UP000033661">
    <property type="component" value="Unassembled WGS sequence"/>
</dbReference>
<sequence length="249" mass="28589">MLNYKLMEFFDGEPEIVPDIAIKEEPDPHYIGHRKRVKERFVTSGAANFSDYELLELMLFSSIPRKDVKPLAKKLLENFNSITDLINIDKERLLSISGTNENLYINFAIVRELINRALKQKIINKNIIASWGSLIDYLKVNMGNMRLEQFRVLFLNKKNILIADEVLSQGTIDQAAVYPREIIKRALFNEASNIILVHNHPSGSPDPSKADIDMTNIIVDMCKTINIIVHDHVIISNNKYFSFKSNMLL</sequence>
<comment type="caution">
    <text evidence="8">The sequence shown here is derived from an EMBL/GenBank/DDBJ whole genome shotgun (WGS) entry which is preliminary data.</text>
</comment>
<dbReference type="InterPro" id="IPR037518">
    <property type="entry name" value="MPN"/>
</dbReference>
<dbReference type="InterPro" id="IPR046778">
    <property type="entry name" value="UPF0758_N"/>
</dbReference>
<evidence type="ECO:0000256" key="4">
    <source>
        <dbReference type="ARBA" id="ARBA00022833"/>
    </source>
</evidence>
<dbReference type="PROSITE" id="PS50249">
    <property type="entry name" value="MPN"/>
    <property type="match status" value="1"/>
</dbReference>
<dbReference type="InterPro" id="IPR010994">
    <property type="entry name" value="RuvA_2-like"/>
</dbReference>
<dbReference type="InterPro" id="IPR025657">
    <property type="entry name" value="RadC_JAB"/>
</dbReference>
<evidence type="ECO:0000256" key="3">
    <source>
        <dbReference type="ARBA" id="ARBA00022801"/>
    </source>
</evidence>